<gene>
    <name evidence="1" type="ORF">VFPBJ_07729</name>
</gene>
<name>A0A179GHB4_PURLI</name>
<sequence length="201" mass="22537">MGDVRKWGPNDVLGAAGPVCLVSLKRRAFCLTSVGDDLRNYPSIYATKASAARRAFAWRAALSHYVPPSPTRRWIKGKKERRFGRKSDAPFVSSPHARAPLWPTPKPDLTMQKPPARRGAAAKVHHSQRYAVTRRATSPVWWAFLWCLAARGGGEARLLLSRSTPWADPVRGWRRGRATSLRCDGREQKKRALVRTSACRL</sequence>
<evidence type="ECO:0000313" key="2">
    <source>
        <dbReference type="Proteomes" id="UP000078240"/>
    </source>
</evidence>
<evidence type="ECO:0000313" key="1">
    <source>
        <dbReference type="EMBL" id="OAQ77257.1"/>
    </source>
</evidence>
<accession>A0A179GHB4</accession>
<dbReference type="EMBL" id="LSBH01000006">
    <property type="protein sequence ID" value="OAQ77257.1"/>
    <property type="molecule type" value="Genomic_DNA"/>
</dbReference>
<protein>
    <submittedName>
        <fullName evidence="1">Uncharacterized protein</fullName>
    </submittedName>
</protein>
<comment type="caution">
    <text evidence="1">The sequence shown here is derived from an EMBL/GenBank/DDBJ whole genome shotgun (WGS) entry which is preliminary data.</text>
</comment>
<organism evidence="1 2">
    <name type="scientific">Purpureocillium lilacinum</name>
    <name type="common">Paecilomyces lilacinus</name>
    <dbReference type="NCBI Taxonomy" id="33203"/>
    <lineage>
        <taxon>Eukaryota</taxon>
        <taxon>Fungi</taxon>
        <taxon>Dikarya</taxon>
        <taxon>Ascomycota</taxon>
        <taxon>Pezizomycotina</taxon>
        <taxon>Sordariomycetes</taxon>
        <taxon>Hypocreomycetidae</taxon>
        <taxon>Hypocreales</taxon>
        <taxon>Ophiocordycipitaceae</taxon>
        <taxon>Purpureocillium</taxon>
    </lineage>
</organism>
<reference evidence="1 2" key="1">
    <citation type="submission" date="2016-01" db="EMBL/GenBank/DDBJ databases">
        <title>Biosynthesis of antibiotic leucinostatins and their inhibition on Phytophthora in bio-control Purpureocillium lilacinum.</title>
        <authorList>
            <person name="Wang G."/>
            <person name="Liu Z."/>
            <person name="Lin R."/>
            <person name="Li E."/>
            <person name="Mao Z."/>
            <person name="Ling J."/>
            <person name="Yin W."/>
            <person name="Xie B."/>
        </authorList>
    </citation>
    <scope>NUCLEOTIDE SEQUENCE [LARGE SCALE GENOMIC DNA]</scope>
    <source>
        <strain evidence="1">PLBJ-1</strain>
    </source>
</reference>
<proteinExistence type="predicted"/>
<dbReference type="AlphaFoldDB" id="A0A179GHB4"/>
<dbReference type="Proteomes" id="UP000078240">
    <property type="component" value="Unassembled WGS sequence"/>
</dbReference>